<dbReference type="Proteomes" id="UP000887458">
    <property type="component" value="Unassembled WGS sequence"/>
</dbReference>
<sequence length="497" mass="57420">MRTDPPMNKLKDKIHTTPILSSDRSPEEIVSLANSLFPSDPTLCTPILPPSNTPLSFPLFQFTLLINQLNPKKAPGPDHITNNMIKHLPSQMISALHQLMLKCLSYGYFPATWRTSYTRIILKPNKTDHFSPSSYRPISLTSHLSKLYEKIVHIFLVRHLESNNLIHHSQHGFRNNKSSISALNKIITDIDNLNHKHKAIISIDFKGAFDNAPHCKILNEMNNLNCPFYLKSIHVHNKISQLYKYFNILKIHISHKYGLTQTRRHILYKCLVIPSLLYASEIWSNRINQNTFRTLSTFDNALLRNTLNAYKSTPINTIHLLTNTPLIKDVIIVKTDTYNNIQNLSRTNIFRQLIQQQAQNTINTHMKHLYDQCTKPLVKHIHENNLKFTQTQATTSLLTGHGPTREYLFRIWKIGSSPDCPTCNTPQTYLHIIKDCPLFSDIRHKYTIIATQDTTSIVNKLIKNNTFTDFCNEIHTLLRLHNRHLKYNTQNNISDST</sequence>
<comment type="caution">
    <text evidence="2">The sequence shown here is derived from an EMBL/GenBank/DDBJ whole genome shotgun (WGS) entry which is preliminary data.</text>
</comment>
<dbReference type="Pfam" id="PF00078">
    <property type="entry name" value="RVT_1"/>
    <property type="match status" value="1"/>
</dbReference>
<dbReference type="InterPro" id="IPR043502">
    <property type="entry name" value="DNA/RNA_pol_sf"/>
</dbReference>
<gene>
    <name evidence="2" type="ORF">DERP_012785</name>
</gene>
<dbReference type="SUPFAM" id="SSF56672">
    <property type="entry name" value="DNA/RNA polymerases"/>
    <property type="match status" value="1"/>
</dbReference>
<dbReference type="PANTHER" id="PTHR19446">
    <property type="entry name" value="REVERSE TRANSCRIPTASES"/>
    <property type="match status" value="1"/>
</dbReference>
<accession>A0ABQ8JFL9</accession>
<organism evidence="2 3">
    <name type="scientific">Dermatophagoides pteronyssinus</name>
    <name type="common">European house dust mite</name>
    <dbReference type="NCBI Taxonomy" id="6956"/>
    <lineage>
        <taxon>Eukaryota</taxon>
        <taxon>Metazoa</taxon>
        <taxon>Ecdysozoa</taxon>
        <taxon>Arthropoda</taxon>
        <taxon>Chelicerata</taxon>
        <taxon>Arachnida</taxon>
        <taxon>Acari</taxon>
        <taxon>Acariformes</taxon>
        <taxon>Sarcoptiformes</taxon>
        <taxon>Astigmata</taxon>
        <taxon>Psoroptidia</taxon>
        <taxon>Analgoidea</taxon>
        <taxon>Pyroglyphidae</taxon>
        <taxon>Dermatophagoidinae</taxon>
        <taxon>Dermatophagoides</taxon>
    </lineage>
</organism>
<evidence type="ECO:0000313" key="2">
    <source>
        <dbReference type="EMBL" id="KAH9421212.1"/>
    </source>
</evidence>
<protein>
    <recommendedName>
        <fullName evidence="1">Reverse transcriptase domain-containing protein</fullName>
    </recommendedName>
</protein>
<evidence type="ECO:0000313" key="3">
    <source>
        <dbReference type="Proteomes" id="UP000887458"/>
    </source>
</evidence>
<keyword evidence="3" id="KW-1185">Reference proteome</keyword>
<reference evidence="2 3" key="1">
    <citation type="journal article" date="2018" name="J. Allergy Clin. Immunol.">
        <title>High-quality assembly of Dermatophagoides pteronyssinus genome and transcriptome reveals a wide range of novel allergens.</title>
        <authorList>
            <person name="Liu X.Y."/>
            <person name="Yang K.Y."/>
            <person name="Wang M.Q."/>
            <person name="Kwok J.S."/>
            <person name="Zeng X."/>
            <person name="Yang Z."/>
            <person name="Xiao X.J."/>
            <person name="Lau C.P."/>
            <person name="Li Y."/>
            <person name="Huang Z.M."/>
            <person name="Ba J.G."/>
            <person name="Yim A.K."/>
            <person name="Ouyang C.Y."/>
            <person name="Ngai S.M."/>
            <person name="Chan T.F."/>
            <person name="Leung E.L."/>
            <person name="Liu L."/>
            <person name="Liu Z.G."/>
            <person name="Tsui S.K."/>
        </authorList>
    </citation>
    <scope>NUCLEOTIDE SEQUENCE [LARGE SCALE GENOMIC DNA]</scope>
    <source>
        <strain evidence="2">Derp</strain>
    </source>
</reference>
<reference evidence="2 3" key="2">
    <citation type="journal article" date="2022" name="Mol. Biol. Evol.">
        <title>Comparative Genomics Reveals Insights into the Divergent Evolution of Astigmatic Mites and Household Pest Adaptations.</title>
        <authorList>
            <person name="Xiong Q."/>
            <person name="Wan A.T."/>
            <person name="Liu X."/>
            <person name="Fung C.S."/>
            <person name="Xiao X."/>
            <person name="Malainual N."/>
            <person name="Hou J."/>
            <person name="Wang L."/>
            <person name="Wang M."/>
            <person name="Yang K.Y."/>
            <person name="Cui Y."/>
            <person name="Leung E.L."/>
            <person name="Nong W."/>
            <person name="Shin S.K."/>
            <person name="Au S.W."/>
            <person name="Jeong K.Y."/>
            <person name="Chew F.T."/>
            <person name="Hui J.H."/>
            <person name="Leung T.F."/>
            <person name="Tungtrongchitr A."/>
            <person name="Zhong N."/>
            <person name="Liu Z."/>
            <person name="Tsui S.K."/>
        </authorList>
    </citation>
    <scope>NUCLEOTIDE SEQUENCE [LARGE SCALE GENOMIC DNA]</scope>
    <source>
        <strain evidence="2">Derp</strain>
    </source>
</reference>
<feature type="domain" description="Reverse transcriptase" evidence="1">
    <location>
        <begin position="125"/>
        <end position="238"/>
    </location>
</feature>
<evidence type="ECO:0000259" key="1">
    <source>
        <dbReference type="Pfam" id="PF00078"/>
    </source>
</evidence>
<name>A0ABQ8JFL9_DERPT</name>
<dbReference type="EMBL" id="NJHN03000044">
    <property type="protein sequence ID" value="KAH9421212.1"/>
    <property type="molecule type" value="Genomic_DNA"/>
</dbReference>
<dbReference type="InterPro" id="IPR000477">
    <property type="entry name" value="RT_dom"/>
</dbReference>
<proteinExistence type="predicted"/>